<name>A0A438CLZ4_VITVI</name>
<reference evidence="1 2" key="1">
    <citation type="journal article" date="2018" name="PLoS Genet.">
        <title>Population sequencing reveals clonal diversity and ancestral inbreeding in the grapevine cultivar Chardonnay.</title>
        <authorList>
            <person name="Roach M.J."/>
            <person name="Johnson D.L."/>
            <person name="Bohlmann J."/>
            <person name="van Vuuren H.J."/>
            <person name="Jones S.J."/>
            <person name="Pretorius I.S."/>
            <person name="Schmidt S.A."/>
            <person name="Borneman A.R."/>
        </authorList>
    </citation>
    <scope>NUCLEOTIDE SEQUENCE [LARGE SCALE GENOMIC DNA]</scope>
    <source>
        <strain evidence="2">cv. Chardonnay</strain>
        <tissue evidence="1">Leaf</tissue>
    </source>
</reference>
<accession>A0A438CLZ4</accession>
<organism evidence="1 2">
    <name type="scientific">Vitis vinifera</name>
    <name type="common">Grape</name>
    <dbReference type="NCBI Taxonomy" id="29760"/>
    <lineage>
        <taxon>Eukaryota</taxon>
        <taxon>Viridiplantae</taxon>
        <taxon>Streptophyta</taxon>
        <taxon>Embryophyta</taxon>
        <taxon>Tracheophyta</taxon>
        <taxon>Spermatophyta</taxon>
        <taxon>Magnoliopsida</taxon>
        <taxon>eudicotyledons</taxon>
        <taxon>Gunneridae</taxon>
        <taxon>Pentapetalae</taxon>
        <taxon>rosids</taxon>
        <taxon>Vitales</taxon>
        <taxon>Vitaceae</taxon>
        <taxon>Viteae</taxon>
        <taxon>Vitis</taxon>
    </lineage>
</organism>
<protein>
    <recommendedName>
        <fullName evidence="3">Retrovirus-related Pol polyprotein from transposon RE1</fullName>
    </recommendedName>
</protein>
<proteinExistence type="predicted"/>
<dbReference type="AlphaFoldDB" id="A0A438CLZ4"/>
<evidence type="ECO:0008006" key="3">
    <source>
        <dbReference type="Google" id="ProtNLM"/>
    </source>
</evidence>
<evidence type="ECO:0000313" key="2">
    <source>
        <dbReference type="Proteomes" id="UP000288805"/>
    </source>
</evidence>
<evidence type="ECO:0000313" key="1">
    <source>
        <dbReference type="EMBL" id="RVW24237.1"/>
    </source>
</evidence>
<sequence>MASTTSSIIAQDSNQQLIAINVSAQAPLKLNATNYLSWKLRFNTLFIGYDLIDFIDCSKPCLTPTIAIDSKTINQAYTQWERKHQLIFNVLENSGSRPSFHSGHSGSPHPLRPVTTDPPCSRPMVSVLFAMIDHTLVDANSRILEGTLLNCAHPFA</sequence>
<dbReference type="EMBL" id="QGNW01002177">
    <property type="protein sequence ID" value="RVW24237.1"/>
    <property type="molecule type" value="Genomic_DNA"/>
</dbReference>
<gene>
    <name evidence="1" type="ORF">CK203_091409</name>
</gene>
<dbReference type="Proteomes" id="UP000288805">
    <property type="component" value="Unassembled WGS sequence"/>
</dbReference>
<comment type="caution">
    <text evidence="1">The sequence shown here is derived from an EMBL/GenBank/DDBJ whole genome shotgun (WGS) entry which is preliminary data.</text>
</comment>